<dbReference type="OrthoDB" id="2087515at2"/>
<evidence type="ECO:0000256" key="1">
    <source>
        <dbReference type="SAM" id="Phobius"/>
    </source>
</evidence>
<keyword evidence="3" id="KW-1185">Reference proteome</keyword>
<keyword evidence="1" id="KW-1133">Transmembrane helix</keyword>
<protein>
    <submittedName>
        <fullName evidence="2">Uncharacterized protein</fullName>
    </submittedName>
</protein>
<dbReference type="EMBL" id="JRFU01000154">
    <property type="protein sequence ID" value="PWE85750.1"/>
    <property type="molecule type" value="Genomic_DNA"/>
</dbReference>
<dbReference type="Proteomes" id="UP000245288">
    <property type="component" value="Unassembled WGS sequence"/>
</dbReference>
<feature type="transmembrane region" description="Helical" evidence="1">
    <location>
        <begin position="40"/>
        <end position="59"/>
    </location>
</feature>
<accession>A0A2V1JM28</accession>
<organism evidence="2 3">
    <name type="scientific">Eubacterium ramulus</name>
    <dbReference type="NCBI Taxonomy" id="39490"/>
    <lineage>
        <taxon>Bacteria</taxon>
        <taxon>Bacillati</taxon>
        <taxon>Bacillota</taxon>
        <taxon>Clostridia</taxon>
        <taxon>Eubacteriales</taxon>
        <taxon>Eubacteriaceae</taxon>
        <taxon>Eubacterium</taxon>
    </lineage>
</organism>
<keyword evidence="1" id="KW-0812">Transmembrane</keyword>
<evidence type="ECO:0000313" key="3">
    <source>
        <dbReference type="Proteomes" id="UP000245288"/>
    </source>
</evidence>
<proteinExistence type="predicted"/>
<gene>
    <name evidence="2" type="ORF">LG34_13935</name>
</gene>
<keyword evidence="1" id="KW-0472">Membrane</keyword>
<dbReference type="AlphaFoldDB" id="A0A2V1JM28"/>
<sequence length="70" mass="7921">MGIKIGNNNTIKNSNIAETINNNSPQKSNSKKTLYEKHPVICSFLISLGAGIVLLFHFWDNIISWIEGWF</sequence>
<evidence type="ECO:0000313" key="2">
    <source>
        <dbReference type="EMBL" id="PWE85750.1"/>
    </source>
</evidence>
<reference evidence="2 3" key="1">
    <citation type="submission" date="2014-09" db="EMBL/GenBank/DDBJ databases">
        <title>Butyrate-producing bacteria isolated from human gut.</title>
        <authorList>
            <person name="Zhang Q."/>
            <person name="Zhao L."/>
        </authorList>
    </citation>
    <scope>NUCLEOTIDE SEQUENCE [LARGE SCALE GENOMIC DNA]</scope>
    <source>
        <strain evidence="2 3">21</strain>
    </source>
</reference>
<name>A0A2V1JM28_EUBRA</name>
<comment type="caution">
    <text evidence="2">The sequence shown here is derived from an EMBL/GenBank/DDBJ whole genome shotgun (WGS) entry which is preliminary data.</text>
</comment>
<dbReference type="RefSeq" id="WP_109216514.1">
    <property type="nucleotide sequence ID" value="NZ_JRFU01000154.1"/>
</dbReference>